<dbReference type="AlphaFoldDB" id="Q2CK74"/>
<evidence type="ECO:0008006" key="3">
    <source>
        <dbReference type="Google" id="ProtNLM"/>
    </source>
</evidence>
<reference evidence="1 2" key="1">
    <citation type="journal article" date="2010" name="J. Bacteriol.">
        <title>Genome sequences of Oceanicola granulosus HTCC2516(T) and Oceanicola batsensis HTCC2597(TDelta).</title>
        <authorList>
            <person name="Thrash J.C."/>
            <person name="Cho J.C."/>
            <person name="Vergin K.L."/>
            <person name="Giovannoni S.J."/>
        </authorList>
    </citation>
    <scope>NUCLEOTIDE SEQUENCE [LARGE SCALE GENOMIC DNA]</scope>
    <source>
        <strain evidence="2">ATCC BAA-861 / DSM 15982 / KCTC 12143 / HTCC2516</strain>
    </source>
</reference>
<gene>
    <name evidence="1" type="ORF">OG2516_10646</name>
</gene>
<dbReference type="InterPro" id="IPR036287">
    <property type="entry name" value="Rv1873-like_sf"/>
</dbReference>
<protein>
    <recommendedName>
        <fullName evidence="3">Calpastatin</fullName>
    </recommendedName>
</protein>
<evidence type="ECO:0000313" key="2">
    <source>
        <dbReference type="Proteomes" id="UP000003635"/>
    </source>
</evidence>
<sequence>MAADDDLARFVEAQEGTYATARAEIAAGAKASHWMWFVYPQLRGLGRSETARFYGIAGRDEAAAYLAHPVLGPRLVEMSELLLRHRDRAPEAIFGGIDALKLRSSMTLFAALPDAPPVFANVLDAFFAGARCPRTEAALA</sequence>
<keyword evidence="2" id="KW-1185">Reference proteome</keyword>
<dbReference type="Proteomes" id="UP000003635">
    <property type="component" value="Unassembled WGS sequence"/>
</dbReference>
<dbReference type="Gene3D" id="1.25.40.380">
    <property type="entry name" value="Protein of unknown function DUF1810"/>
    <property type="match status" value="1"/>
</dbReference>
<dbReference type="Pfam" id="PF08837">
    <property type="entry name" value="DUF1810"/>
    <property type="match status" value="1"/>
</dbReference>
<dbReference type="PIRSF" id="PIRSF008546">
    <property type="entry name" value="UCP008546"/>
    <property type="match status" value="1"/>
</dbReference>
<name>Q2CK74_OCEGH</name>
<dbReference type="RefSeq" id="WP_007255649.1">
    <property type="nucleotide sequence ID" value="NZ_CH724107.1"/>
</dbReference>
<dbReference type="eggNOG" id="COG5579">
    <property type="taxonomic scope" value="Bacteria"/>
</dbReference>
<evidence type="ECO:0000313" key="1">
    <source>
        <dbReference type="EMBL" id="EAR52915.1"/>
    </source>
</evidence>
<organism evidence="1 2">
    <name type="scientific">Oceanicola granulosus (strain ATCC BAA-861 / DSM 15982 / KCTC 12143 / HTCC2516)</name>
    <dbReference type="NCBI Taxonomy" id="314256"/>
    <lineage>
        <taxon>Bacteria</taxon>
        <taxon>Pseudomonadati</taxon>
        <taxon>Pseudomonadota</taxon>
        <taxon>Alphaproteobacteria</taxon>
        <taxon>Rhodobacterales</taxon>
        <taxon>Roseobacteraceae</taxon>
        <taxon>Oceanicola</taxon>
    </lineage>
</organism>
<dbReference type="EMBL" id="AAOT01000001">
    <property type="protein sequence ID" value="EAR52915.1"/>
    <property type="molecule type" value="Genomic_DNA"/>
</dbReference>
<dbReference type="SUPFAM" id="SSF140736">
    <property type="entry name" value="Rv1873-like"/>
    <property type="match status" value="1"/>
</dbReference>
<dbReference type="STRING" id="314256.OG2516_10646"/>
<dbReference type="OrthoDB" id="9801870at2"/>
<dbReference type="HOGENOM" id="CLU_124534_0_0_5"/>
<dbReference type="InterPro" id="IPR014937">
    <property type="entry name" value="DUF1810"/>
</dbReference>
<accession>Q2CK74</accession>
<proteinExistence type="predicted"/>
<comment type="caution">
    <text evidence="1">The sequence shown here is derived from an EMBL/GenBank/DDBJ whole genome shotgun (WGS) entry which is preliminary data.</text>
</comment>